<comment type="caution">
    <text evidence="11">The sequence shown here is derived from an EMBL/GenBank/DDBJ whole genome shotgun (WGS) entry which is preliminary data.</text>
</comment>
<dbReference type="InterPro" id="IPR038718">
    <property type="entry name" value="SNF2-like_sf"/>
</dbReference>
<dbReference type="GO" id="GO:0006281">
    <property type="term" value="P:DNA repair"/>
    <property type="evidence" value="ECO:0007669"/>
    <property type="project" value="UniProtKB-UniRule"/>
</dbReference>
<evidence type="ECO:0000256" key="7">
    <source>
        <dbReference type="ARBA" id="ARBA00023204"/>
    </source>
</evidence>
<accession>A0AAW0G3D2</accession>
<feature type="compositionally biased region" description="Basic and acidic residues" evidence="9">
    <location>
        <begin position="193"/>
        <end position="215"/>
    </location>
</feature>
<comment type="subunit">
    <text evidence="8">Component of the INO80 chromatin-remodeling complex.</text>
</comment>
<feature type="compositionally biased region" description="Low complexity" evidence="9">
    <location>
        <begin position="58"/>
        <end position="87"/>
    </location>
</feature>
<dbReference type="PROSITE" id="PS51413">
    <property type="entry name" value="DBINO"/>
    <property type="match status" value="1"/>
</dbReference>
<keyword evidence="8" id="KW-0378">Hydrolase</keyword>
<feature type="domain" description="DBINO" evidence="10">
    <location>
        <begin position="243"/>
        <end position="368"/>
    </location>
</feature>
<dbReference type="InterPro" id="IPR050520">
    <property type="entry name" value="INO80/SWR1_helicase"/>
</dbReference>
<feature type="region of interest" description="Disordered" evidence="9">
    <location>
        <begin position="126"/>
        <end position="226"/>
    </location>
</feature>
<sequence>MNISSILSNDNTTPPPIPGSSENQAGQPEIPNHSSNVDKVSNGISNHYPKISDITNQDDGANDANDGANDANDGANNGASDGASANAQTPVENSSSNHLGPLNEDLKNNEPPSMISSILAEPLENGYISNEDTPAPNKKPNAKAKSKSRKVSDSDDSPSNKRFKTSESPIDNSSGKVKLKLTLKNQDAKKRKVQEDKARELIRQQELEKQKENHKQKQVSQTAKNTKEQKVVTKQYDNTYVAIWKDMSRKDGPKVSRLLQQSNQAKVINLKKTAILAAREAKRWQLRNNKNQKDLTTKARRAMREMFNFWKRNERVERELRKKHEKELLDKAKREEEDREAKRQSRKLNFLITQTELYSHFIGKKIKTDEIEGSDADPRISNAKNDNSHFDKYHGIEGQTTDFNSIDFDNDDEEALNRAAAANAQVALEAAQTKARGFDSNHNQDLDLNGDPLKNPDTNGEEMNFQNPTLMGDITITQPDLLKCSLKEYQIKGLNWLANLYEQGINGILADEMGLAEHHNIWGPFLVVTPASTLHNWQQEITKFVPDFKVLPYWGNAKDRKVLRKFWDRKSMRYGKDAPFHLLLMLRISKK</sequence>
<comment type="subcellular location">
    <subcellularLocation>
        <location evidence="1 8">Nucleus</location>
    </subcellularLocation>
</comment>
<evidence type="ECO:0000313" key="11">
    <source>
        <dbReference type="EMBL" id="KAK7687476.1"/>
    </source>
</evidence>
<keyword evidence="7 8" id="KW-0234">DNA repair</keyword>
<evidence type="ECO:0000256" key="5">
    <source>
        <dbReference type="ARBA" id="ARBA00023125"/>
    </source>
</evidence>
<keyword evidence="2" id="KW-0547">Nucleotide-binding</keyword>
<dbReference type="InterPro" id="IPR000330">
    <property type="entry name" value="SNF2_N"/>
</dbReference>
<evidence type="ECO:0000256" key="9">
    <source>
        <dbReference type="SAM" id="MobiDB-lite"/>
    </source>
</evidence>
<feature type="compositionally biased region" description="Polar residues" evidence="9">
    <location>
        <begin position="88"/>
        <end position="98"/>
    </location>
</feature>
<comment type="function">
    <text evidence="8">ATPase component of the INO80 complex which remodels chromatin by shifting nucleosomes and is involved in DNA repair.</text>
</comment>
<keyword evidence="6" id="KW-0010">Activator</keyword>
<dbReference type="GO" id="GO:0006338">
    <property type="term" value="P:chromatin remodeling"/>
    <property type="evidence" value="ECO:0007669"/>
    <property type="project" value="UniProtKB-UniRule"/>
</dbReference>
<dbReference type="PANTHER" id="PTHR45685">
    <property type="entry name" value="HELICASE SRCAP-RELATED"/>
    <property type="match status" value="1"/>
</dbReference>
<dbReference type="GO" id="GO:0031011">
    <property type="term" value="C:Ino80 complex"/>
    <property type="evidence" value="ECO:0007669"/>
    <property type="project" value="UniProtKB-UniRule"/>
</dbReference>
<feature type="compositionally biased region" description="Polar residues" evidence="9">
    <location>
        <begin position="20"/>
        <end position="45"/>
    </location>
</feature>
<evidence type="ECO:0000256" key="6">
    <source>
        <dbReference type="ARBA" id="ARBA00023159"/>
    </source>
</evidence>
<comment type="domain">
    <text evidence="8">The DBINO region is involved in binding to DNA.</text>
</comment>
<comment type="catalytic activity">
    <reaction evidence="8">
        <text>ATP + H2O = ADP + phosphate + H(+)</text>
        <dbReference type="Rhea" id="RHEA:13065"/>
        <dbReference type="ChEBI" id="CHEBI:15377"/>
        <dbReference type="ChEBI" id="CHEBI:15378"/>
        <dbReference type="ChEBI" id="CHEBI:30616"/>
        <dbReference type="ChEBI" id="CHEBI:43474"/>
        <dbReference type="ChEBI" id="CHEBI:456216"/>
    </reaction>
</comment>
<protein>
    <recommendedName>
        <fullName evidence="8">Chromatin-remodeling ATPase INO80</fullName>
        <ecNumber evidence="8">3.6.4.-</ecNumber>
    </recommendedName>
</protein>
<proteinExistence type="inferred from homology"/>
<dbReference type="Pfam" id="PF00176">
    <property type="entry name" value="SNF2-rel_dom"/>
    <property type="match status" value="1"/>
</dbReference>
<feature type="region of interest" description="Disordered" evidence="9">
    <location>
        <begin position="1"/>
        <end position="113"/>
    </location>
</feature>
<evidence type="ECO:0000256" key="4">
    <source>
        <dbReference type="ARBA" id="ARBA00022840"/>
    </source>
</evidence>
<dbReference type="EC" id="3.6.4.-" evidence="8"/>
<reference evidence="11 12" key="1">
    <citation type="submission" date="2022-09" db="EMBL/GenBank/DDBJ databases">
        <authorList>
            <person name="Palmer J.M."/>
        </authorList>
    </citation>
    <scope>NUCLEOTIDE SEQUENCE [LARGE SCALE GENOMIC DNA]</scope>
    <source>
        <strain evidence="11 12">DSM 7382</strain>
    </source>
</reference>
<comment type="similarity">
    <text evidence="8">Belongs to the SNF2/RAD54 helicase family.</text>
</comment>
<feature type="compositionally biased region" description="Polar residues" evidence="9">
    <location>
        <begin position="166"/>
        <end position="175"/>
    </location>
</feature>
<name>A0AAW0G3D2_9APHY</name>
<dbReference type="InterPro" id="IPR027417">
    <property type="entry name" value="P-loop_NTPase"/>
</dbReference>
<evidence type="ECO:0000256" key="1">
    <source>
        <dbReference type="ARBA" id="ARBA00004123"/>
    </source>
</evidence>
<keyword evidence="12" id="KW-1185">Reference proteome</keyword>
<dbReference type="GO" id="GO:0003677">
    <property type="term" value="F:DNA binding"/>
    <property type="evidence" value="ECO:0007669"/>
    <property type="project" value="UniProtKB-UniRule"/>
</dbReference>
<dbReference type="SUPFAM" id="SSF52540">
    <property type="entry name" value="P-loop containing nucleoside triphosphate hydrolases"/>
    <property type="match status" value="1"/>
</dbReference>
<evidence type="ECO:0000313" key="12">
    <source>
        <dbReference type="Proteomes" id="UP001385951"/>
    </source>
</evidence>
<feature type="compositionally biased region" description="Basic residues" evidence="9">
    <location>
        <begin position="140"/>
        <end position="149"/>
    </location>
</feature>
<dbReference type="Gene3D" id="3.40.50.10810">
    <property type="entry name" value="Tandem AAA-ATPase domain"/>
    <property type="match status" value="1"/>
</dbReference>
<keyword evidence="11" id="KW-0347">Helicase</keyword>
<dbReference type="PANTHER" id="PTHR45685:SF2">
    <property type="entry name" value="CHROMATIN-REMODELING ATPASE INO80"/>
    <property type="match status" value="1"/>
</dbReference>
<dbReference type="InterPro" id="IPR020838">
    <property type="entry name" value="DBINO"/>
</dbReference>
<dbReference type="GO" id="GO:0016887">
    <property type="term" value="F:ATP hydrolysis activity"/>
    <property type="evidence" value="ECO:0007669"/>
    <property type="project" value="TreeGrafter"/>
</dbReference>
<evidence type="ECO:0000256" key="8">
    <source>
        <dbReference type="RuleBase" id="RU368001"/>
    </source>
</evidence>
<keyword evidence="3 8" id="KW-0227">DNA damage</keyword>
<organism evidence="11 12">
    <name type="scientific">Cerrena zonata</name>
    <dbReference type="NCBI Taxonomy" id="2478898"/>
    <lineage>
        <taxon>Eukaryota</taxon>
        <taxon>Fungi</taxon>
        <taxon>Dikarya</taxon>
        <taxon>Basidiomycota</taxon>
        <taxon>Agaricomycotina</taxon>
        <taxon>Agaricomycetes</taxon>
        <taxon>Polyporales</taxon>
        <taxon>Cerrenaceae</taxon>
        <taxon>Cerrena</taxon>
    </lineage>
</organism>
<dbReference type="GO" id="GO:0004386">
    <property type="term" value="F:helicase activity"/>
    <property type="evidence" value="ECO:0007669"/>
    <property type="project" value="UniProtKB-KW"/>
</dbReference>
<dbReference type="GO" id="GO:0005524">
    <property type="term" value="F:ATP binding"/>
    <property type="evidence" value="ECO:0007669"/>
    <property type="project" value="UniProtKB-UniRule"/>
</dbReference>
<evidence type="ECO:0000256" key="2">
    <source>
        <dbReference type="ARBA" id="ARBA00022741"/>
    </source>
</evidence>
<evidence type="ECO:0000259" key="10">
    <source>
        <dbReference type="PROSITE" id="PS51413"/>
    </source>
</evidence>
<dbReference type="Pfam" id="PF13892">
    <property type="entry name" value="DBINO"/>
    <property type="match status" value="1"/>
</dbReference>
<dbReference type="AlphaFoldDB" id="A0AAW0G3D2"/>
<dbReference type="GO" id="GO:0042393">
    <property type="term" value="F:histone binding"/>
    <property type="evidence" value="ECO:0007669"/>
    <property type="project" value="TreeGrafter"/>
</dbReference>
<feature type="compositionally biased region" description="Polar residues" evidence="9">
    <location>
        <begin position="1"/>
        <end position="12"/>
    </location>
</feature>
<dbReference type="Proteomes" id="UP001385951">
    <property type="component" value="Unassembled WGS sequence"/>
</dbReference>
<evidence type="ECO:0000256" key="3">
    <source>
        <dbReference type="ARBA" id="ARBA00022763"/>
    </source>
</evidence>
<dbReference type="EMBL" id="JASBNA010000013">
    <property type="protein sequence ID" value="KAK7687476.1"/>
    <property type="molecule type" value="Genomic_DNA"/>
</dbReference>
<keyword evidence="5 8" id="KW-0238">DNA-binding</keyword>
<gene>
    <name evidence="11" type="primary">INO80</name>
    <name evidence="11" type="ORF">QCA50_009347</name>
</gene>
<keyword evidence="4 8" id="KW-0067">ATP-binding</keyword>